<feature type="transmembrane region" description="Helical" evidence="1">
    <location>
        <begin position="20"/>
        <end position="42"/>
    </location>
</feature>
<comment type="caution">
    <text evidence="2">The sequence shown here is derived from an EMBL/GenBank/DDBJ whole genome shotgun (WGS) entry which is preliminary data.</text>
</comment>
<dbReference type="Proteomes" id="UP000008988">
    <property type="component" value="Unassembled WGS sequence"/>
</dbReference>
<sequence length="155" mass="17456">MSEYICPSNILWAMSKGFRAIFFSHAFEISLIFSWFMVLVVVDIVESRLITWRISPLVVCINLSMTFGSSLNFSLIAIVINLDLILLASGLLNWISRHTLSNGLIFGKLRSLQIRINGVDVLRQNCASWPTPPLSPPLIPSTSSMIMTKCFPFKF</sequence>
<keyword evidence="1" id="KW-0812">Transmembrane</keyword>
<feature type="transmembrane region" description="Helical" evidence="1">
    <location>
        <begin position="73"/>
        <end position="95"/>
    </location>
</feature>
<dbReference type="AlphaFoldDB" id="B5VS99"/>
<keyword evidence="1" id="KW-1133">Transmembrane helix</keyword>
<dbReference type="EMBL" id="ABSV01002203">
    <property type="protein sequence ID" value="EDZ69194.1"/>
    <property type="molecule type" value="Genomic_DNA"/>
</dbReference>
<reference evidence="2 3" key="1">
    <citation type="journal article" date="2008" name="FEMS Yeast Res.">
        <title>Comparative genome analysis of a Saccharomyces cerevisiae wine strain.</title>
        <authorList>
            <person name="Borneman A.R."/>
            <person name="Forgan A.H."/>
            <person name="Pretorius I.S."/>
            <person name="Chambers P.J."/>
        </authorList>
    </citation>
    <scope>NUCLEOTIDE SEQUENCE [LARGE SCALE GENOMIC DNA]</scope>
    <source>
        <strain evidence="2 3">AWRI1631</strain>
    </source>
</reference>
<organism evidence="2 3">
    <name type="scientific">Saccharomyces cerevisiae (strain AWRI1631)</name>
    <name type="common">Baker's yeast</name>
    <dbReference type="NCBI Taxonomy" id="545124"/>
    <lineage>
        <taxon>Eukaryota</taxon>
        <taxon>Fungi</taxon>
        <taxon>Dikarya</taxon>
        <taxon>Ascomycota</taxon>
        <taxon>Saccharomycotina</taxon>
        <taxon>Saccharomycetes</taxon>
        <taxon>Saccharomycetales</taxon>
        <taxon>Saccharomycetaceae</taxon>
        <taxon>Saccharomyces</taxon>
    </lineage>
</organism>
<proteinExistence type="predicted"/>
<evidence type="ECO:0000256" key="1">
    <source>
        <dbReference type="SAM" id="Phobius"/>
    </source>
</evidence>
<feature type="transmembrane region" description="Helical" evidence="1">
    <location>
        <begin position="49"/>
        <end position="67"/>
    </location>
</feature>
<protein>
    <submittedName>
        <fullName evidence="2">Uncharacterized protein</fullName>
    </submittedName>
</protein>
<keyword evidence="1" id="KW-0472">Membrane</keyword>
<evidence type="ECO:0000313" key="2">
    <source>
        <dbReference type="EMBL" id="EDZ69194.1"/>
    </source>
</evidence>
<evidence type="ECO:0000313" key="3">
    <source>
        <dbReference type="Proteomes" id="UP000008988"/>
    </source>
</evidence>
<accession>B5VS99</accession>
<gene>
    <name evidence="2" type="ORF">AWRI1631_153670</name>
</gene>
<name>B5VS99_YEAS6</name>